<accession>A0A0Q9XKM8</accession>
<gene>
    <name evidence="2" type="ORF">ACA29_25165</name>
</gene>
<comment type="caution">
    <text evidence="2">The sequence shown here is derived from an EMBL/GenBank/DDBJ whole genome shotgun (WGS) entry which is preliminary data.</text>
</comment>
<reference evidence="2 3" key="1">
    <citation type="submission" date="2015-06" db="EMBL/GenBank/DDBJ databases">
        <title>Genome sequencing project of Bacillus galactosidilyticus PL133.</title>
        <authorList>
            <person name="Gaiero J."/>
            <person name="Nicol R."/>
            <person name="Habash M."/>
        </authorList>
    </citation>
    <scope>NUCLEOTIDE SEQUENCE [LARGE SCALE GENOMIC DNA]</scope>
    <source>
        <strain evidence="2 3">PL133</strain>
    </source>
</reference>
<sequence>MKALKKLAVIVLILSVILAGCSSKAKDGDTASTGKNGKQIELKYWVPFSGSDGKYMEEMVKEFNNSQDEIKVEFMNNNWDDYYTTLKTSLVSNSAPDIAVSHISHLSELIPTKKIEPLDELAIDAGLDWSTYADNQENAVIFDGKHYAIPLDTHAVIMFYNKKYLKDAGLLNEDGSIKMNQGADGFMAMLKILKKELPNDVSPLIIGSNNVFTFWIWDALLNQQGATYLEDGKANLTSPESKEAMNLLKTWLDEDLMPADIGDNSYDIFKTQKAAITFTGVWATGNFETEESLDFAAVPFPQLFGQPAAWGDSHTLIVPKQDDREKEVAAVKFADWLAENGVMWAKAGHVPSKPSVIESEEYQEMPYRADYASVMDIVKYMPDTPKLGAINDAILESLVKVNYGQATVDEGIRRSTNKSK</sequence>
<dbReference type="Gene3D" id="3.40.190.10">
    <property type="entry name" value="Periplasmic binding protein-like II"/>
    <property type="match status" value="1"/>
</dbReference>
<dbReference type="PANTHER" id="PTHR43649">
    <property type="entry name" value="ARABINOSE-BINDING PROTEIN-RELATED"/>
    <property type="match status" value="1"/>
</dbReference>
<feature type="signal peptide" evidence="1">
    <location>
        <begin position="1"/>
        <end position="25"/>
    </location>
</feature>
<dbReference type="InterPro" id="IPR006059">
    <property type="entry name" value="SBP"/>
</dbReference>
<dbReference type="AlphaFoldDB" id="A0A0Q9XKM8"/>
<dbReference type="EMBL" id="LGPB01000144">
    <property type="protein sequence ID" value="KRG07945.1"/>
    <property type="molecule type" value="Genomic_DNA"/>
</dbReference>
<feature type="chain" id="PRO_5006388057" description="ABC transporter substrate-binding protein" evidence="1">
    <location>
        <begin position="26"/>
        <end position="420"/>
    </location>
</feature>
<dbReference type="InterPro" id="IPR050490">
    <property type="entry name" value="Bact_solute-bd_prot1"/>
</dbReference>
<dbReference type="PROSITE" id="PS51257">
    <property type="entry name" value="PROKAR_LIPOPROTEIN"/>
    <property type="match status" value="1"/>
</dbReference>
<dbReference type="Pfam" id="PF01547">
    <property type="entry name" value="SBP_bac_1"/>
    <property type="match status" value="1"/>
</dbReference>
<evidence type="ECO:0000313" key="2">
    <source>
        <dbReference type="EMBL" id="KRG07945.1"/>
    </source>
</evidence>
<keyword evidence="1" id="KW-0732">Signal</keyword>
<name>A0A0Q9XKM8_9BACI</name>
<protein>
    <recommendedName>
        <fullName evidence="4">ABC transporter substrate-binding protein</fullName>
    </recommendedName>
</protein>
<dbReference type="PATRIC" id="fig|217031.4.peg.8504"/>
<evidence type="ECO:0000256" key="1">
    <source>
        <dbReference type="SAM" id="SignalP"/>
    </source>
</evidence>
<proteinExistence type="predicted"/>
<dbReference type="PANTHER" id="PTHR43649:SF12">
    <property type="entry name" value="DIACETYLCHITOBIOSE BINDING PROTEIN DASA"/>
    <property type="match status" value="1"/>
</dbReference>
<organism evidence="2 3">
    <name type="scientific">Lederbergia galactosidilytica</name>
    <dbReference type="NCBI Taxonomy" id="217031"/>
    <lineage>
        <taxon>Bacteria</taxon>
        <taxon>Bacillati</taxon>
        <taxon>Bacillota</taxon>
        <taxon>Bacilli</taxon>
        <taxon>Bacillales</taxon>
        <taxon>Bacillaceae</taxon>
        <taxon>Lederbergia</taxon>
    </lineage>
</organism>
<dbReference type="SUPFAM" id="SSF53850">
    <property type="entry name" value="Periplasmic binding protein-like II"/>
    <property type="match status" value="1"/>
</dbReference>
<evidence type="ECO:0000313" key="3">
    <source>
        <dbReference type="Proteomes" id="UP000053881"/>
    </source>
</evidence>
<dbReference type="Proteomes" id="UP000053881">
    <property type="component" value="Unassembled WGS sequence"/>
</dbReference>
<dbReference type="CDD" id="cd14748">
    <property type="entry name" value="PBP2_UgpB"/>
    <property type="match status" value="1"/>
</dbReference>
<evidence type="ECO:0008006" key="4">
    <source>
        <dbReference type="Google" id="ProtNLM"/>
    </source>
</evidence>